<dbReference type="GO" id="GO:0008168">
    <property type="term" value="F:methyltransferase activity"/>
    <property type="evidence" value="ECO:0007669"/>
    <property type="project" value="UniProtKB-KW"/>
</dbReference>
<dbReference type="eggNOG" id="COG2227">
    <property type="taxonomic scope" value="Bacteria"/>
</dbReference>
<dbReference type="AlphaFoldDB" id="A0Y9Y3"/>
<name>A0Y9Y3_9GAMM</name>
<dbReference type="Gene3D" id="3.40.50.150">
    <property type="entry name" value="Vaccinia Virus protein VP39"/>
    <property type="match status" value="1"/>
</dbReference>
<keyword evidence="1" id="KW-0489">Methyltransferase</keyword>
<sequence>MTYPCPLCGQKEVVAYWQSEPRRYFQCAFCQLVFSDPEKHLSAAEEKSVYDLHKNSVGDPNYRKFLSRLFLPMKDRLVIGAKGLDFGCGPGPALASMFDEAGFPTSLYDVFYYDEKSTLQLNYDFITATEVVEHLVHPGEVIRNLWAMLVPGGQLGIMTKLVIDKESFQRWHYKNDPTHICFFSRYSFEWLANELDANLHFFGADVIIMEKK</sequence>
<reference evidence="1 2" key="1">
    <citation type="journal article" date="2010" name="J. Bacteriol.">
        <title>Genome sequence of the oligotrophic marine Gammaproteobacterium HTCC2143, isolated from the Oregon Coast.</title>
        <authorList>
            <person name="Oh H.M."/>
            <person name="Kang I."/>
            <person name="Ferriera S."/>
            <person name="Giovannoni S.J."/>
            <person name="Cho J.C."/>
        </authorList>
    </citation>
    <scope>NUCLEOTIDE SEQUENCE [LARGE SCALE GENOMIC DNA]</scope>
    <source>
        <strain evidence="1 2">HTCC2143</strain>
    </source>
</reference>
<comment type="caution">
    <text evidence="1">The sequence shown here is derived from an EMBL/GenBank/DDBJ whole genome shotgun (WGS) entry which is preliminary data.</text>
</comment>
<protein>
    <submittedName>
        <fullName evidence="1">2-polyprenyl-3-methyl-5-hydroxy-6-metoxy-1, 4-benzoquinol methylase</fullName>
    </submittedName>
</protein>
<dbReference type="STRING" id="247633.GP2143_16816"/>
<accession>A0Y9Y3</accession>
<dbReference type="Proteomes" id="UP000004931">
    <property type="component" value="Unassembled WGS sequence"/>
</dbReference>
<evidence type="ECO:0000313" key="2">
    <source>
        <dbReference type="Proteomes" id="UP000004931"/>
    </source>
</evidence>
<organism evidence="1 2">
    <name type="scientific">marine gamma proteobacterium HTCC2143</name>
    <dbReference type="NCBI Taxonomy" id="247633"/>
    <lineage>
        <taxon>Bacteria</taxon>
        <taxon>Pseudomonadati</taxon>
        <taxon>Pseudomonadota</taxon>
        <taxon>Gammaproteobacteria</taxon>
        <taxon>Cellvibrionales</taxon>
        <taxon>Spongiibacteraceae</taxon>
        <taxon>BD1-7 clade</taxon>
    </lineage>
</organism>
<gene>
    <name evidence="1" type="ORF">GP2143_16816</name>
</gene>
<keyword evidence="2" id="KW-1185">Reference proteome</keyword>
<proteinExistence type="predicted"/>
<dbReference type="Pfam" id="PF13489">
    <property type="entry name" value="Methyltransf_23"/>
    <property type="match status" value="1"/>
</dbReference>
<keyword evidence="1" id="KW-0808">Transferase</keyword>
<dbReference type="OrthoDB" id="9791944at2"/>
<evidence type="ECO:0000313" key="1">
    <source>
        <dbReference type="EMBL" id="EAW32937.1"/>
    </source>
</evidence>
<dbReference type="SUPFAM" id="SSF53335">
    <property type="entry name" value="S-adenosyl-L-methionine-dependent methyltransferases"/>
    <property type="match status" value="1"/>
</dbReference>
<dbReference type="EMBL" id="AAVT01000001">
    <property type="protein sequence ID" value="EAW32937.1"/>
    <property type="molecule type" value="Genomic_DNA"/>
</dbReference>
<dbReference type="GO" id="GO:0032259">
    <property type="term" value="P:methylation"/>
    <property type="evidence" value="ECO:0007669"/>
    <property type="project" value="UniProtKB-KW"/>
</dbReference>
<dbReference type="InterPro" id="IPR029063">
    <property type="entry name" value="SAM-dependent_MTases_sf"/>
</dbReference>